<keyword evidence="2" id="KW-1185">Reference proteome</keyword>
<evidence type="ECO:0008006" key="3">
    <source>
        <dbReference type="Google" id="ProtNLM"/>
    </source>
</evidence>
<dbReference type="InterPro" id="IPR004119">
    <property type="entry name" value="EcKL"/>
</dbReference>
<dbReference type="EMBL" id="JAGIXG020000024">
    <property type="protein sequence ID" value="KAI6781200.1"/>
    <property type="molecule type" value="Genomic_DNA"/>
</dbReference>
<dbReference type="InterPro" id="IPR011009">
    <property type="entry name" value="Kinase-like_dom_sf"/>
</dbReference>
<protein>
    <recommendedName>
        <fullName evidence="3">Aminoglycoside phosphotransferase domain-containing protein</fullName>
    </recommendedName>
</protein>
<reference evidence="1" key="2">
    <citation type="submission" date="2022-07" db="EMBL/GenBank/DDBJ databases">
        <authorList>
            <person name="Goncalves M.F.M."/>
            <person name="Hilario S."/>
            <person name="Van De Peer Y."/>
            <person name="Esteves A.C."/>
            <person name="Alves A."/>
        </authorList>
    </citation>
    <scope>NUCLEOTIDE SEQUENCE</scope>
    <source>
        <strain evidence="1">MUM 19.33</strain>
    </source>
</reference>
<dbReference type="OrthoDB" id="411145at2759"/>
<dbReference type="Pfam" id="PF02958">
    <property type="entry name" value="EcKL"/>
    <property type="match status" value="1"/>
</dbReference>
<dbReference type="AlphaFoldDB" id="A0A9P9Y159"/>
<dbReference type="PANTHER" id="PTHR23020">
    <property type="entry name" value="UNCHARACTERIZED NUCLEAR HORMONE RECEPTOR-RELATED"/>
    <property type="match status" value="1"/>
</dbReference>
<organism evidence="1 2">
    <name type="scientific">Emericellopsis cladophorae</name>
    <dbReference type="NCBI Taxonomy" id="2686198"/>
    <lineage>
        <taxon>Eukaryota</taxon>
        <taxon>Fungi</taxon>
        <taxon>Dikarya</taxon>
        <taxon>Ascomycota</taxon>
        <taxon>Pezizomycotina</taxon>
        <taxon>Sordariomycetes</taxon>
        <taxon>Hypocreomycetidae</taxon>
        <taxon>Hypocreales</taxon>
        <taxon>Bionectriaceae</taxon>
        <taxon>Emericellopsis</taxon>
    </lineage>
</organism>
<dbReference type="Proteomes" id="UP001055219">
    <property type="component" value="Unassembled WGS sequence"/>
</dbReference>
<dbReference type="PANTHER" id="PTHR23020:SF41">
    <property type="entry name" value="AMINOGLYCOSIDE PHOSPHOTRANSFERASE DOMAIN-CONTAINING PROTEIN"/>
    <property type="match status" value="1"/>
</dbReference>
<dbReference type="Gene3D" id="3.90.1200.10">
    <property type="match status" value="1"/>
</dbReference>
<dbReference type="InterPro" id="IPR052961">
    <property type="entry name" value="Oxido-Kinase-like_Enzymes"/>
</dbReference>
<sequence length="421" mass="47638">MGASKNADPNQPKAERVATSLLARHDLQPVSFSLEHWKPVQALWGGYGQVIAFNAEASSAKGAAYMERLLGRINGQQGSVYPLIMKIVTPPPGSQESPSEGDLRKMLSYDVEQYFYEELATTLPGDIPVAKCVASSRTLPNQTEGSAAESQCTAMILTDLRIDFPVDFSKRQMLRLDVVYSALTWLGRFHAKSWDWLPFNPEDVVLPPLVEAQERKGRKGGRSVWRNGGYTYLETRRSEFQALQKDELSEWSAALCRPHGQHQTPAAVLAASFLSASGRAFETYIHGDVKSENMFASKDGDQVAFYDFQYVGIGLGVSDLAKLFTCSVPQTMLVEGDVPHRLEMQPKERALLERYREILLETDKAPEYEWHGFCRHWETALVDWCRFQASWGFWGNTEWLEARVRSILSDQGWWDWIEREA</sequence>
<evidence type="ECO:0000313" key="2">
    <source>
        <dbReference type="Proteomes" id="UP001055219"/>
    </source>
</evidence>
<dbReference type="GeneID" id="75829068"/>
<comment type="caution">
    <text evidence="1">The sequence shown here is derived from an EMBL/GenBank/DDBJ whole genome shotgun (WGS) entry which is preliminary data.</text>
</comment>
<proteinExistence type="predicted"/>
<dbReference type="SUPFAM" id="SSF56112">
    <property type="entry name" value="Protein kinase-like (PK-like)"/>
    <property type="match status" value="1"/>
</dbReference>
<dbReference type="RefSeq" id="XP_051362056.1">
    <property type="nucleotide sequence ID" value="XM_051506718.1"/>
</dbReference>
<accession>A0A9P9Y159</accession>
<reference evidence="1" key="1">
    <citation type="journal article" date="2021" name="J Fungi (Basel)">
        <title>Genomic and Metabolomic Analyses of the Marine Fungus Emericellopsis cladophorae: Insights into Saltwater Adaptability Mechanisms and Its Biosynthetic Potential.</title>
        <authorList>
            <person name="Goncalves M.F.M."/>
            <person name="Hilario S."/>
            <person name="Van de Peer Y."/>
            <person name="Esteves A.C."/>
            <person name="Alves A."/>
        </authorList>
    </citation>
    <scope>NUCLEOTIDE SEQUENCE</scope>
    <source>
        <strain evidence="1">MUM 19.33</strain>
    </source>
</reference>
<evidence type="ECO:0000313" key="1">
    <source>
        <dbReference type="EMBL" id="KAI6781200.1"/>
    </source>
</evidence>
<name>A0A9P9Y159_9HYPO</name>
<gene>
    <name evidence="1" type="ORF">J7T54_002556</name>
</gene>